<evidence type="ECO:0000256" key="2">
    <source>
        <dbReference type="SAM" id="SignalP"/>
    </source>
</evidence>
<dbReference type="CDD" id="cd00254">
    <property type="entry name" value="LT-like"/>
    <property type="match status" value="1"/>
</dbReference>
<reference evidence="4 5" key="1">
    <citation type="submission" date="2019-11" db="EMBL/GenBank/DDBJ databases">
        <title>Novel species isolated from a subtropical stream in China.</title>
        <authorList>
            <person name="Lu H."/>
        </authorList>
    </citation>
    <scope>NUCLEOTIDE SEQUENCE [LARGE SCALE GENOMIC DNA]</scope>
    <source>
        <strain evidence="4 5">FT92W</strain>
    </source>
</reference>
<protein>
    <submittedName>
        <fullName evidence="4">Transglycosylase SLT domain-containing protein</fullName>
    </submittedName>
</protein>
<evidence type="ECO:0000259" key="3">
    <source>
        <dbReference type="Pfam" id="PF01464"/>
    </source>
</evidence>
<proteinExistence type="inferred from homology"/>
<organism evidence="4 5">
    <name type="scientific">Pseudoduganella rivuli</name>
    <dbReference type="NCBI Taxonomy" id="2666085"/>
    <lineage>
        <taxon>Bacteria</taxon>
        <taxon>Pseudomonadati</taxon>
        <taxon>Pseudomonadota</taxon>
        <taxon>Betaproteobacteria</taxon>
        <taxon>Burkholderiales</taxon>
        <taxon>Oxalobacteraceae</taxon>
        <taxon>Telluria group</taxon>
        <taxon>Pseudoduganella</taxon>
    </lineage>
</organism>
<feature type="signal peptide" evidence="2">
    <location>
        <begin position="1"/>
        <end position="24"/>
    </location>
</feature>
<keyword evidence="5" id="KW-1185">Reference proteome</keyword>
<dbReference type="InterPro" id="IPR011990">
    <property type="entry name" value="TPR-like_helical_dom_sf"/>
</dbReference>
<comment type="similarity">
    <text evidence="1">Belongs to the transglycosylase Slt family.</text>
</comment>
<dbReference type="SUPFAM" id="SSF53955">
    <property type="entry name" value="Lysozyme-like"/>
    <property type="match status" value="1"/>
</dbReference>
<name>A0A7X2IUP5_9BURK</name>
<dbReference type="Proteomes" id="UP000446768">
    <property type="component" value="Unassembled WGS sequence"/>
</dbReference>
<feature type="chain" id="PRO_5030999000" evidence="2">
    <location>
        <begin position="25"/>
        <end position="285"/>
    </location>
</feature>
<dbReference type="InterPro" id="IPR008258">
    <property type="entry name" value="Transglycosylase_SLT_dom_1"/>
</dbReference>
<dbReference type="Gene3D" id="1.25.40.10">
    <property type="entry name" value="Tetratricopeptide repeat domain"/>
    <property type="match status" value="1"/>
</dbReference>
<dbReference type="RefSeq" id="WP_154381957.1">
    <property type="nucleotide sequence ID" value="NZ_WKJJ01000032.1"/>
</dbReference>
<dbReference type="Pfam" id="PF01464">
    <property type="entry name" value="SLT"/>
    <property type="match status" value="1"/>
</dbReference>
<dbReference type="SUPFAM" id="SSF81901">
    <property type="entry name" value="HCP-like"/>
    <property type="match status" value="1"/>
</dbReference>
<dbReference type="InterPro" id="IPR006597">
    <property type="entry name" value="Sel1-like"/>
</dbReference>
<dbReference type="AlphaFoldDB" id="A0A7X2IUP5"/>
<dbReference type="SMART" id="SM00671">
    <property type="entry name" value="SEL1"/>
    <property type="match status" value="2"/>
</dbReference>
<evidence type="ECO:0000256" key="1">
    <source>
        <dbReference type="ARBA" id="ARBA00007734"/>
    </source>
</evidence>
<feature type="domain" description="Transglycosylase SLT" evidence="3">
    <location>
        <begin position="154"/>
        <end position="245"/>
    </location>
</feature>
<dbReference type="EMBL" id="WKJJ01000032">
    <property type="protein sequence ID" value="MRV76452.1"/>
    <property type="molecule type" value="Genomic_DNA"/>
</dbReference>
<comment type="caution">
    <text evidence="4">The sequence shown here is derived from an EMBL/GenBank/DDBJ whole genome shotgun (WGS) entry which is preliminary data.</text>
</comment>
<dbReference type="PANTHER" id="PTHR37423">
    <property type="entry name" value="SOLUBLE LYTIC MUREIN TRANSGLYCOSYLASE-RELATED"/>
    <property type="match status" value="1"/>
</dbReference>
<evidence type="ECO:0000313" key="4">
    <source>
        <dbReference type="EMBL" id="MRV76452.1"/>
    </source>
</evidence>
<accession>A0A7X2IUP5</accession>
<gene>
    <name evidence="4" type="ORF">GJ700_32550</name>
</gene>
<keyword evidence="2" id="KW-0732">Signal</keyword>
<evidence type="ECO:0000313" key="5">
    <source>
        <dbReference type="Proteomes" id="UP000446768"/>
    </source>
</evidence>
<dbReference type="Gene3D" id="1.10.530.10">
    <property type="match status" value="1"/>
</dbReference>
<dbReference type="PANTHER" id="PTHR37423:SF2">
    <property type="entry name" value="MEMBRANE-BOUND LYTIC MUREIN TRANSGLYCOSYLASE C"/>
    <property type="match status" value="1"/>
</dbReference>
<sequence length="285" mass="31253">MERDLRIVSLMALLCISTPLVCWAAEEASAEELAAQAARHEHGEGVPRDPVLARTLYCRAARQGYAPAQYALGWMLANGRGGARDDSAARHLFTLAAAQGHMQAQTMATQLSATPVAPACLLPDLPPQPKFDLPPISMWTPNPQVARLVGRLAPEFNVDPLLVLAIISVESGFNSRAVSPRQAQGLMQLIPETAQRFQVRDVFNEEQNVRGGLAYLRWLLAYFKGNVTLVTAAYNAGEKAVDRYGGVPPYPETRDYVKKISTLYHQTIHPYQRDLLPVTSPIAAK</sequence>
<dbReference type="Pfam" id="PF08238">
    <property type="entry name" value="Sel1"/>
    <property type="match status" value="2"/>
</dbReference>
<dbReference type="InterPro" id="IPR023346">
    <property type="entry name" value="Lysozyme-like_dom_sf"/>
</dbReference>